<keyword evidence="2" id="KW-1185">Reference proteome</keyword>
<organism evidence="1 2">
    <name type="scientific">Entamoeba nuttalli</name>
    <dbReference type="NCBI Taxonomy" id="412467"/>
    <lineage>
        <taxon>Eukaryota</taxon>
        <taxon>Amoebozoa</taxon>
        <taxon>Evosea</taxon>
        <taxon>Archamoebae</taxon>
        <taxon>Mastigamoebida</taxon>
        <taxon>Entamoebidae</taxon>
        <taxon>Entamoeba</taxon>
    </lineage>
</organism>
<name>A0ABQ0DAL1_9EUKA</name>
<dbReference type="EMBL" id="BAAFRS010000046">
    <property type="protein sequence ID" value="GAB1219889.1"/>
    <property type="molecule type" value="Genomic_DNA"/>
</dbReference>
<proteinExistence type="predicted"/>
<evidence type="ECO:0000313" key="2">
    <source>
        <dbReference type="Proteomes" id="UP001628156"/>
    </source>
</evidence>
<sequence length="186" mass="20812">MGCGGSKPKLNLPDLSLQRNPDWKYNSSIKVEGNVIQQFKDHGCTSCCIGKVPITQIKVKILPSQEYCFVGLMEKTAADQASATSNGIVNLKGVYGCGMSENDVVMNGQVTHYKRPALQSGDFVEFKYTKDRIFFKIAKDWDLLYVVGEGKEFVFVCEICHLYSRVEIIESTKLELTQSDPPNNQQ</sequence>
<reference evidence="1 2" key="1">
    <citation type="journal article" date="2019" name="PLoS Negl. Trop. Dis.">
        <title>Whole genome sequencing of Entamoeba nuttalli reveals mammalian host-related molecular signatures and a novel octapeptide-repeat surface protein.</title>
        <authorList>
            <person name="Tanaka M."/>
            <person name="Makiuchi T."/>
            <person name="Komiyama T."/>
            <person name="Shiina T."/>
            <person name="Osaki K."/>
            <person name="Tachibana H."/>
        </authorList>
    </citation>
    <scope>NUCLEOTIDE SEQUENCE [LARGE SCALE GENOMIC DNA]</scope>
    <source>
        <strain evidence="1 2">P19-061405</strain>
    </source>
</reference>
<comment type="caution">
    <text evidence="1">The sequence shown here is derived from an EMBL/GenBank/DDBJ whole genome shotgun (WGS) entry which is preliminary data.</text>
</comment>
<accession>A0ABQ0DAL1</accession>
<protein>
    <submittedName>
        <fullName evidence="1">Uncharacterized protein</fullName>
    </submittedName>
</protein>
<evidence type="ECO:0000313" key="1">
    <source>
        <dbReference type="EMBL" id="GAB1219889.1"/>
    </source>
</evidence>
<gene>
    <name evidence="1" type="ORF">ENUP19_0046G0039</name>
</gene>
<dbReference type="Proteomes" id="UP001628156">
    <property type="component" value="Unassembled WGS sequence"/>
</dbReference>